<sequence>MKDINPGGNGELPGSGVTRLAGLYSRVVVIDEGGKVVHAEQVPEIGQEPNYDTGLAPGRGG</sequence>
<dbReference type="Proteomes" id="UP000217257">
    <property type="component" value="Chromosome"/>
</dbReference>
<dbReference type="KEGG" id="cfus:CYFUS_005456"/>
<reference evidence="2 3" key="1">
    <citation type="submission" date="2017-06" db="EMBL/GenBank/DDBJ databases">
        <title>Sequencing and comparative analysis of myxobacterial genomes.</title>
        <authorList>
            <person name="Rupp O."/>
            <person name="Goesmann A."/>
            <person name="Sogaard-Andersen L."/>
        </authorList>
    </citation>
    <scope>NUCLEOTIDE SEQUENCE [LARGE SCALE GENOMIC DNA]</scope>
    <source>
        <strain evidence="2 3">DSM 52655</strain>
    </source>
</reference>
<evidence type="ECO:0000256" key="1">
    <source>
        <dbReference type="SAM" id="MobiDB-lite"/>
    </source>
</evidence>
<feature type="region of interest" description="Disordered" evidence="1">
    <location>
        <begin position="40"/>
        <end position="61"/>
    </location>
</feature>
<dbReference type="AlphaFoldDB" id="A0A250J8X7"/>
<accession>A0A250J8X7</accession>
<name>A0A250J8X7_9BACT</name>
<evidence type="ECO:0000313" key="2">
    <source>
        <dbReference type="EMBL" id="ATB40008.1"/>
    </source>
</evidence>
<proteinExistence type="predicted"/>
<organism evidence="2 3">
    <name type="scientific">Cystobacter fuscus</name>
    <dbReference type="NCBI Taxonomy" id="43"/>
    <lineage>
        <taxon>Bacteria</taxon>
        <taxon>Pseudomonadati</taxon>
        <taxon>Myxococcota</taxon>
        <taxon>Myxococcia</taxon>
        <taxon>Myxococcales</taxon>
        <taxon>Cystobacterineae</taxon>
        <taxon>Archangiaceae</taxon>
        <taxon>Cystobacter</taxon>
    </lineage>
</organism>
<gene>
    <name evidence="2" type="ORF">CYFUS_005456</name>
</gene>
<protein>
    <submittedName>
        <fullName evidence="2">2-Cys peroxiredoxin</fullName>
    </submittedName>
</protein>
<dbReference type="Gene3D" id="3.40.30.10">
    <property type="entry name" value="Glutaredoxin"/>
    <property type="match status" value="1"/>
</dbReference>
<evidence type="ECO:0000313" key="3">
    <source>
        <dbReference type="Proteomes" id="UP000217257"/>
    </source>
</evidence>
<dbReference type="EMBL" id="CP022098">
    <property type="protein sequence ID" value="ATB40008.1"/>
    <property type="molecule type" value="Genomic_DNA"/>
</dbReference>